<dbReference type="GeneID" id="19302800"/>
<protein>
    <recommendedName>
        <fullName evidence="3">RNI-like protein</fullName>
    </recommendedName>
</protein>
<sequence>MGNGTFWSNVVVSGVTPDLVAEIIRRSGKSTPLSIRGNLVTDRDADLKKIEYILRESNRIRLLDLEISTGNLRKLGAGEGMPKLEELRLTRIVGSGEGGDDDLLELGGLQSTRLKKITVDPIEVEDVRFLGYIRTPRLTQANFSILSKDDETVLLGIVDLVAPIVNQAVKDNSLHACRFRARDKYSLELDFARKMGDFDRSPNTPIIHLEFDNMQLKENFLPTIKDYLGESLSAVRDLKVVDGEYTTGTRNDWTALFEQMPEVRTLRLHDRSARVVPSDFLGARDVPALLPKLESMIMRGSTRRRLLRLFKHRDNARQLKYLTISDVADVTRGDLDSLAHIAHNISSDGVDIKLQVREEHSREGGGMSEKEGKQLC</sequence>
<dbReference type="Proteomes" id="UP000030669">
    <property type="component" value="Unassembled WGS sequence"/>
</dbReference>
<dbReference type="Gene3D" id="3.80.10.10">
    <property type="entry name" value="Ribonuclease Inhibitor"/>
    <property type="match status" value="1"/>
</dbReference>
<keyword evidence="2" id="KW-1185">Reference proteome</keyword>
<organism evidence="1 2">
    <name type="scientific">Gloeophyllum trabeum (strain ATCC 11539 / FP-39264 / Madison 617)</name>
    <name type="common">Brown rot fungus</name>
    <dbReference type="NCBI Taxonomy" id="670483"/>
    <lineage>
        <taxon>Eukaryota</taxon>
        <taxon>Fungi</taxon>
        <taxon>Dikarya</taxon>
        <taxon>Basidiomycota</taxon>
        <taxon>Agaricomycotina</taxon>
        <taxon>Agaricomycetes</taxon>
        <taxon>Gloeophyllales</taxon>
        <taxon>Gloeophyllaceae</taxon>
        <taxon>Gloeophyllum</taxon>
    </lineage>
</organism>
<dbReference type="RefSeq" id="XP_007870947.1">
    <property type="nucleotide sequence ID" value="XM_007872756.1"/>
</dbReference>
<evidence type="ECO:0000313" key="1">
    <source>
        <dbReference type="EMBL" id="EPQ50694.1"/>
    </source>
</evidence>
<dbReference type="KEGG" id="gtr:GLOTRDRAFT_133796"/>
<dbReference type="AlphaFoldDB" id="S7RE14"/>
<evidence type="ECO:0000313" key="2">
    <source>
        <dbReference type="Proteomes" id="UP000030669"/>
    </source>
</evidence>
<name>S7RE14_GLOTA</name>
<dbReference type="EMBL" id="KB469314">
    <property type="protein sequence ID" value="EPQ50694.1"/>
    <property type="molecule type" value="Genomic_DNA"/>
</dbReference>
<evidence type="ECO:0008006" key="3">
    <source>
        <dbReference type="Google" id="ProtNLM"/>
    </source>
</evidence>
<accession>S7RE14</accession>
<dbReference type="eggNOG" id="ENOG502RD4J">
    <property type="taxonomic scope" value="Eukaryota"/>
</dbReference>
<dbReference type="InterPro" id="IPR032675">
    <property type="entry name" value="LRR_dom_sf"/>
</dbReference>
<reference evidence="1 2" key="1">
    <citation type="journal article" date="2012" name="Science">
        <title>The Paleozoic origin of enzymatic lignin decomposition reconstructed from 31 fungal genomes.</title>
        <authorList>
            <person name="Floudas D."/>
            <person name="Binder M."/>
            <person name="Riley R."/>
            <person name="Barry K."/>
            <person name="Blanchette R.A."/>
            <person name="Henrissat B."/>
            <person name="Martinez A.T."/>
            <person name="Otillar R."/>
            <person name="Spatafora J.W."/>
            <person name="Yadav J.S."/>
            <person name="Aerts A."/>
            <person name="Benoit I."/>
            <person name="Boyd A."/>
            <person name="Carlson A."/>
            <person name="Copeland A."/>
            <person name="Coutinho P.M."/>
            <person name="de Vries R.P."/>
            <person name="Ferreira P."/>
            <person name="Findley K."/>
            <person name="Foster B."/>
            <person name="Gaskell J."/>
            <person name="Glotzer D."/>
            <person name="Gorecki P."/>
            <person name="Heitman J."/>
            <person name="Hesse C."/>
            <person name="Hori C."/>
            <person name="Igarashi K."/>
            <person name="Jurgens J.A."/>
            <person name="Kallen N."/>
            <person name="Kersten P."/>
            <person name="Kohler A."/>
            <person name="Kuees U."/>
            <person name="Kumar T.K.A."/>
            <person name="Kuo A."/>
            <person name="LaButti K."/>
            <person name="Larrondo L.F."/>
            <person name="Lindquist E."/>
            <person name="Ling A."/>
            <person name="Lombard V."/>
            <person name="Lucas S."/>
            <person name="Lundell T."/>
            <person name="Martin R."/>
            <person name="McLaughlin D.J."/>
            <person name="Morgenstern I."/>
            <person name="Morin E."/>
            <person name="Murat C."/>
            <person name="Nagy L.G."/>
            <person name="Nolan M."/>
            <person name="Ohm R.A."/>
            <person name="Patyshakuliyeva A."/>
            <person name="Rokas A."/>
            <person name="Ruiz-Duenas F.J."/>
            <person name="Sabat G."/>
            <person name="Salamov A."/>
            <person name="Samejima M."/>
            <person name="Schmutz J."/>
            <person name="Slot J.C."/>
            <person name="St John F."/>
            <person name="Stenlid J."/>
            <person name="Sun H."/>
            <person name="Sun S."/>
            <person name="Syed K."/>
            <person name="Tsang A."/>
            <person name="Wiebenga A."/>
            <person name="Young D."/>
            <person name="Pisabarro A."/>
            <person name="Eastwood D.C."/>
            <person name="Martin F."/>
            <person name="Cullen D."/>
            <person name="Grigoriev I.V."/>
            <person name="Hibbett D.S."/>
        </authorList>
    </citation>
    <scope>NUCLEOTIDE SEQUENCE [LARGE SCALE GENOMIC DNA]</scope>
    <source>
        <strain evidence="1 2">ATCC 11539</strain>
    </source>
</reference>
<gene>
    <name evidence="1" type="ORF">GLOTRDRAFT_133796</name>
</gene>
<dbReference type="HOGENOM" id="CLU_735775_0_0_1"/>
<proteinExistence type="predicted"/>